<dbReference type="AlphaFoldDB" id="F8MTS7"/>
<evidence type="ECO:0000313" key="17">
    <source>
        <dbReference type="EMBL" id="EGO55409.1"/>
    </source>
</evidence>
<accession>F8MTS7</accession>
<sequence>MGINGLLPLLKSIHRPAELRKYAGETLGIDGYGWLHRGAIACAIDLAQGKPTRKYVDYAMHRVKMFKHFGVTPYVVFDGDYLPSKAKTELDRENRREVSRKTGLELLKAGKPSQAHIELQKAIDITPEMARHLIDELKKANVPYVVAPYEADAQLIYLERRGIISGIVSEDSDLLVFGAKRLLTKMDQYGQCIEINRSQFCAVREISLTGWSDAEFRQMAIFSGCDYLDSLPSMGLRTAYRMIRKLKTPERIVKKLQFDGKIRVPDDYLARFKQAELTFIYQRVFCPEKQAVVCLTEPDESINVDDMPYIGAPIDAKLARAIAVGDVNPITKEPIIVTATSPSKRRISQVFTSAFGEGKKMGKPIDQYFKDRRIPLGEMDPNCFNVEPDNGEQEATAEPRPIVFPLPRPYVEDVGTSAAPARRYTAQNSRRKSEPISKLLASFDDTSSITSRRQTTGAAFEVFTDTDPAISTRPPKKARLCEDAVSEDAVTANPEKSKFFPQTKAKKAAARKSESFIMSDDSIEEAFRSVPDAVWSSSKARRRSGKVQFVEESPSSEPVSQEKEQEDLEEPSLPVMPRSTTIDASSDAEDEVEVPGSSSQEAITKKSVKSQTPLGPQLRQFSYQPGKPGARLVNGLPTPSSTQERSAAVRRSSLNPISPMLTPLQRMGARALKQVTPRATPPSSARSRKSSKPSEALGSVQVDPAAIPLPLADFAEVRALNMSLQGSEDQIIPESDGETELGTTATRPRLNLAQYLYS</sequence>
<dbReference type="GO" id="GO:0035312">
    <property type="term" value="F:5'-3' DNA exonuclease activity"/>
    <property type="evidence" value="ECO:0007669"/>
    <property type="project" value="InterPro"/>
</dbReference>
<dbReference type="SMART" id="SM00485">
    <property type="entry name" value="XPGN"/>
    <property type="match status" value="1"/>
</dbReference>
<dbReference type="Pfam" id="PF00752">
    <property type="entry name" value="XPG_N"/>
    <property type="match status" value="1"/>
</dbReference>
<dbReference type="SUPFAM" id="SSF47807">
    <property type="entry name" value="5' to 3' exonuclease, C-terminal subdomain"/>
    <property type="match status" value="1"/>
</dbReference>
<evidence type="ECO:0000256" key="14">
    <source>
        <dbReference type="SAM" id="MobiDB-lite"/>
    </source>
</evidence>
<dbReference type="InterPro" id="IPR044752">
    <property type="entry name" value="PIN-like_EXO1"/>
</dbReference>
<keyword evidence="13" id="KW-0539">Nucleus</keyword>
<dbReference type="Proteomes" id="UP000008065">
    <property type="component" value="Unassembled WGS sequence"/>
</dbReference>
<dbReference type="InterPro" id="IPR036279">
    <property type="entry name" value="5-3_exonuclease_C_sf"/>
</dbReference>
<name>F8MTS7_NEUT8</name>
<dbReference type="SUPFAM" id="SSF88723">
    <property type="entry name" value="PIN domain-like"/>
    <property type="match status" value="1"/>
</dbReference>
<keyword evidence="11" id="KW-0238">DNA-binding</keyword>
<evidence type="ECO:0000256" key="12">
    <source>
        <dbReference type="ARBA" id="ARBA00023204"/>
    </source>
</evidence>
<evidence type="ECO:0000256" key="8">
    <source>
        <dbReference type="ARBA" id="ARBA00022839"/>
    </source>
</evidence>
<dbReference type="GO" id="GO:0046872">
    <property type="term" value="F:metal ion binding"/>
    <property type="evidence" value="ECO:0007669"/>
    <property type="project" value="UniProtKB-KW"/>
</dbReference>
<dbReference type="PANTHER" id="PTHR11081:SF65">
    <property type="entry name" value="DNA DAMAGE-INDUCIBLE PROTEIN DIN7-RELATED"/>
    <property type="match status" value="1"/>
</dbReference>
<dbReference type="HOGENOM" id="CLU_008978_2_0_1"/>
<dbReference type="FunFam" id="1.10.150.20:FF:000011">
    <property type="entry name" value="exonuclease 1"/>
    <property type="match status" value="1"/>
</dbReference>
<keyword evidence="5" id="KW-0479">Metal-binding</keyword>
<evidence type="ECO:0000256" key="10">
    <source>
        <dbReference type="ARBA" id="ARBA00022881"/>
    </source>
</evidence>
<dbReference type="GO" id="GO:0003677">
    <property type="term" value="F:DNA binding"/>
    <property type="evidence" value="ECO:0007669"/>
    <property type="project" value="UniProtKB-KW"/>
</dbReference>
<keyword evidence="7" id="KW-0378">Hydrolase</keyword>
<keyword evidence="4" id="KW-0540">Nuclease</keyword>
<evidence type="ECO:0000256" key="1">
    <source>
        <dbReference type="ARBA" id="ARBA00001946"/>
    </source>
</evidence>
<dbReference type="SMART" id="SM00279">
    <property type="entry name" value="HhH2"/>
    <property type="match status" value="1"/>
</dbReference>
<evidence type="ECO:0000259" key="15">
    <source>
        <dbReference type="SMART" id="SM00484"/>
    </source>
</evidence>
<dbReference type="FunFam" id="3.40.50.1010:FF:000002">
    <property type="entry name" value="Exonuclease 1, putative"/>
    <property type="match status" value="1"/>
</dbReference>
<evidence type="ECO:0000259" key="16">
    <source>
        <dbReference type="SMART" id="SM00485"/>
    </source>
</evidence>
<dbReference type="InterPro" id="IPR006085">
    <property type="entry name" value="XPG_DNA_repair_N"/>
</dbReference>
<dbReference type="VEuPathDB" id="FungiDB:NEUTE1DRAFT_147941"/>
<dbReference type="PANTHER" id="PTHR11081">
    <property type="entry name" value="FLAP ENDONUCLEASE FAMILY MEMBER"/>
    <property type="match status" value="1"/>
</dbReference>
<dbReference type="RefSeq" id="XP_009853246.1">
    <property type="nucleotide sequence ID" value="XM_009854944.1"/>
</dbReference>
<gene>
    <name evidence="17" type="ORF">NEUTE1DRAFT_147941</name>
</gene>
<evidence type="ECO:0000256" key="11">
    <source>
        <dbReference type="ARBA" id="ARBA00023125"/>
    </source>
</evidence>
<evidence type="ECO:0000256" key="4">
    <source>
        <dbReference type="ARBA" id="ARBA00022722"/>
    </source>
</evidence>
<evidence type="ECO:0000256" key="7">
    <source>
        <dbReference type="ARBA" id="ARBA00022801"/>
    </source>
</evidence>
<feature type="domain" description="XPG N-terminal" evidence="16">
    <location>
        <begin position="1"/>
        <end position="99"/>
    </location>
</feature>
<evidence type="ECO:0000313" key="18">
    <source>
        <dbReference type="Proteomes" id="UP000008065"/>
    </source>
</evidence>
<keyword evidence="6" id="KW-0227">DNA damage</keyword>
<dbReference type="InterPro" id="IPR006086">
    <property type="entry name" value="XPG-I_dom"/>
</dbReference>
<feature type="region of interest" description="Disordered" evidence="14">
    <location>
        <begin position="725"/>
        <end position="746"/>
    </location>
</feature>
<dbReference type="OrthoDB" id="26491at2759"/>
<reference evidence="18" key="1">
    <citation type="journal article" date="2011" name="Genetics">
        <title>Massive changes in genome architecture accompany the transition to self-fertility in the filamentous fungus Neurospora tetrasperma.</title>
        <authorList>
            <person name="Ellison C.E."/>
            <person name="Stajich J.E."/>
            <person name="Jacobson D.J."/>
            <person name="Natvig D.O."/>
            <person name="Lapidus A."/>
            <person name="Foster B."/>
            <person name="Aerts A."/>
            <person name="Riley R."/>
            <person name="Lindquist E.A."/>
            <person name="Grigoriev I.V."/>
            <person name="Taylor J.W."/>
        </authorList>
    </citation>
    <scope>NUCLEOTIDE SEQUENCE [LARGE SCALE GENOMIC DNA]</scope>
    <source>
        <strain evidence="18">FGSC 2508 / P0657</strain>
    </source>
</reference>
<keyword evidence="18" id="KW-1185">Reference proteome</keyword>
<comment type="similarity">
    <text evidence="3">Belongs to the XPG/RAD2 endonuclease family. EXO1 subfamily.</text>
</comment>
<dbReference type="CDD" id="cd09908">
    <property type="entry name" value="H3TH_EXO1"/>
    <property type="match status" value="1"/>
</dbReference>
<dbReference type="GO" id="GO:0005634">
    <property type="term" value="C:nucleus"/>
    <property type="evidence" value="ECO:0007669"/>
    <property type="project" value="UniProtKB-SubCell"/>
</dbReference>
<dbReference type="CDD" id="cd09857">
    <property type="entry name" value="PIN_EXO1"/>
    <property type="match status" value="1"/>
</dbReference>
<protein>
    <submittedName>
        <fullName evidence="17">Uncharacterized protein</fullName>
    </submittedName>
</protein>
<dbReference type="PROSITE" id="PS00842">
    <property type="entry name" value="XPG_2"/>
    <property type="match status" value="1"/>
</dbReference>
<keyword evidence="8" id="KW-0269">Exonuclease</keyword>
<dbReference type="InterPro" id="IPR008918">
    <property type="entry name" value="HhH2"/>
</dbReference>
<organism evidence="17 18">
    <name type="scientific">Neurospora tetrasperma (strain FGSC 2508 / ATCC MYA-4615 / P0657)</name>
    <dbReference type="NCBI Taxonomy" id="510951"/>
    <lineage>
        <taxon>Eukaryota</taxon>
        <taxon>Fungi</taxon>
        <taxon>Dikarya</taxon>
        <taxon>Ascomycota</taxon>
        <taxon>Pezizomycotina</taxon>
        <taxon>Sordariomycetes</taxon>
        <taxon>Sordariomycetidae</taxon>
        <taxon>Sordariales</taxon>
        <taxon>Sordariaceae</taxon>
        <taxon>Neurospora</taxon>
    </lineage>
</organism>
<comment type="subcellular location">
    <subcellularLocation>
        <location evidence="2">Nucleus</location>
    </subcellularLocation>
</comment>
<dbReference type="SMART" id="SM00484">
    <property type="entry name" value="XPGI"/>
    <property type="match status" value="1"/>
</dbReference>
<feature type="compositionally biased region" description="Low complexity" evidence="14">
    <location>
        <begin position="550"/>
        <end position="559"/>
    </location>
</feature>
<dbReference type="GeneID" id="20826901"/>
<dbReference type="KEGG" id="nte:NEUTE1DRAFT147941"/>
<dbReference type="Gene3D" id="1.10.150.20">
    <property type="entry name" value="5' to 3' exonuclease, C-terminal subdomain"/>
    <property type="match status" value="1"/>
</dbReference>
<comment type="cofactor">
    <cofactor evidence="1">
        <name>Mg(2+)</name>
        <dbReference type="ChEBI" id="CHEBI:18420"/>
    </cofactor>
</comment>
<feature type="compositionally biased region" description="Polar residues" evidence="14">
    <location>
        <begin position="609"/>
        <end position="623"/>
    </location>
</feature>
<dbReference type="GO" id="GO:0006281">
    <property type="term" value="P:DNA repair"/>
    <property type="evidence" value="ECO:0007669"/>
    <property type="project" value="UniProtKB-KW"/>
</dbReference>
<dbReference type="InterPro" id="IPR019974">
    <property type="entry name" value="XPG_CS"/>
</dbReference>
<evidence type="ECO:0000256" key="3">
    <source>
        <dbReference type="ARBA" id="ARBA00010563"/>
    </source>
</evidence>
<evidence type="ECO:0000256" key="9">
    <source>
        <dbReference type="ARBA" id="ARBA00022842"/>
    </source>
</evidence>
<dbReference type="Pfam" id="PF00867">
    <property type="entry name" value="XPG_I"/>
    <property type="match status" value="1"/>
</dbReference>
<keyword evidence="10" id="KW-0267">Excision nuclease</keyword>
<feature type="domain" description="XPG-I" evidence="15">
    <location>
        <begin position="138"/>
        <end position="208"/>
    </location>
</feature>
<dbReference type="InterPro" id="IPR029060">
    <property type="entry name" value="PIN-like_dom_sf"/>
</dbReference>
<evidence type="ECO:0000256" key="13">
    <source>
        <dbReference type="ARBA" id="ARBA00023242"/>
    </source>
</evidence>
<dbReference type="PRINTS" id="PR00853">
    <property type="entry name" value="XPGRADSUPER"/>
</dbReference>
<feature type="compositionally biased region" description="Low complexity" evidence="14">
    <location>
        <begin position="676"/>
        <end position="685"/>
    </location>
</feature>
<dbReference type="InterPro" id="IPR006084">
    <property type="entry name" value="XPG/Rad2"/>
</dbReference>
<evidence type="ECO:0000256" key="2">
    <source>
        <dbReference type="ARBA" id="ARBA00004123"/>
    </source>
</evidence>
<dbReference type="GO" id="GO:0017108">
    <property type="term" value="F:5'-flap endonuclease activity"/>
    <property type="evidence" value="ECO:0007669"/>
    <property type="project" value="TreeGrafter"/>
</dbReference>
<proteinExistence type="inferred from homology"/>
<dbReference type="InterPro" id="IPR037315">
    <property type="entry name" value="EXO1_H3TH"/>
</dbReference>
<dbReference type="Gene3D" id="3.40.50.1010">
    <property type="entry name" value="5'-nuclease"/>
    <property type="match status" value="1"/>
</dbReference>
<keyword evidence="9" id="KW-0460">Magnesium</keyword>
<dbReference type="EMBL" id="GL891306">
    <property type="protein sequence ID" value="EGO55409.1"/>
    <property type="molecule type" value="Genomic_DNA"/>
</dbReference>
<evidence type="ECO:0000256" key="6">
    <source>
        <dbReference type="ARBA" id="ARBA00022763"/>
    </source>
</evidence>
<evidence type="ECO:0000256" key="5">
    <source>
        <dbReference type="ARBA" id="ARBA00022723"/>
    </source>
</evidence>
<feature type="region of interest" description="Disordered" evidence="14">
    <location>
        <begin position="533"/>
        <end position="702"/>
    </location>
</feature>
<keyword evidence="12" id="KW-0234">DNA repair</keyword>